<evidence type="ECO:0000313" key="13">
    <source>
        <dbReference type="Proteomes" id="UP001172457"/>
    </source>
</evidence>
<dbReference type="PANTHER" id="PTHR22930">
    <property type="match status" value="1"/>
</dbReference>
<evidence type="ECO:0000256" key="7">
    <source>
        <dbReference type="ARBA" id="ARBA00023242"/>
    </source>
</evidence>
<protein>
    <recommendedName>
        <fullName evidence="14">Myb/SANT-like domain-containing protein</fullName>
    </recommendedName>
</protein>
<dbReference type="InterPro" id="IPR027806">
    <property type="entry name" value="HARBI1_dom"/>
</dbReference>
<sequence>MVFIELCMNEVTNGNRPGSHFNKIGWTNIEKNINDRTGKVFDKKQLKNKWDYMKKEWKLYDRLKRIESDIGWDPDRKTIVAPAEWWDEKIKGDKDLAKFRDRNLEIFQTHYEPLFRDSVVVGDKTRAPVECQNNINPTNEENNEGNGDSDEVSLGEDVEPLFPAGSSSKRKKLKNVAPNRSTKGKSSANTPWVDKLDNVIEAISSRSTQSFPPKIPHRRQKNAWTLLDSDTFGSSDDEEVNWVEEENIWLLSCAIAVKGIIIGHTLNNTCMPCRQSHLTLKFALVCRTSCRTGNILIREILNGHPKRCYEDFRLNIPVFKMLCSDLVTHYGLKPTHNLCVEESVGIFLMTLAHGCGNRLLQETFNRLGETIHRHFHKGLKVVLKLSADIIKPNANYNEVVPAHILNNPRYFPMFKDCIGAIDETHVKAFIHEHEQAKYIGRKGYATQNIMAVCDFNMCFIFAWAGWEGTSHDTRIFWEALRRNELKFPHPSGGLVYFFYNKYYAVDAEYPNTRGYLAPYKGTNIRYHIPDFRRGQTGAVRAPKEAKEKFNYHHSSLRNVIERTFGVWKARWAILKDMFGFTYETQVNIVLASMAIHNYIRMSGSRDEAFDKAQKESYDPRIDVDDEGSGSNNEAQDSTSLRPRSEDLYMSAVRDMIAGELINRSR</sequence>
<dbReference type="GO" id="GO:0046872">
    <property type="term" value="F:metal ion binding"/>
    <property type="evidence" value="ECO:0007669"/>
    <property type="project" value="UniProtKB-KW"/>
</dbReference>
<dbReference type="GO" id="GO:0016787">
    <property type="term" value="F:hydrolase activity"/>
    <property type="evidence" value="ECO:0007669"/>
    <property type="project" value="UniProtKB-KW"/>
</dbReference>
<feature type="domain" description="Myb/SANT-like" evidence="9">
    <location>
        <begin position="2"/>
        <end position="88"/>
    </location>
</feature>
<evidence type="ECO:0000256" key="5">
    <source>
        <dbReference type="ARBA" id="ARBA00022723"/>
    </source>
</evidence>
<evidence type="ECO:0000256" key="6">
    <source>
        <dbReference type="ARBA" id="ARBA00022801"/>
    </source>
</evidence>
<keyword evidence="7" id="KW-0539">Nucleus</keyword>
<evidence type="ECO:0000259" key="11">
    <source>
        <dbReference type="Pfam" id="PF26138"/>
    </source>
</evidence>
<comment type="subcellular location">
    <subcellularLocation>
        <location evidence="2">Nucleus</location>
    </subcellularLocation>
</comment>
<dbReference type="GO" id="GO:0004518">
    <property type="term" value="F:nuclease activity"/>
    <property type="evidence" value="ECO:0007669"/>
    <property type="project" value="UniProtKB-KW"/>
</dbReference>
<dbReference type="Pfam" id="PF13359">
    <property type="entry name" value="DDE_Tnp_4"/>
    <property type="match status" value="1"/>
</dbReference>
<evidence type="ECO:0000256" key="4">
    <source>
        <dbReference type="ARBA" id="ARBA00022722"/>
    </source>
</evidence>
<keyword evidence="6" id="KW-0378">Hydrolase</keyword>
<organism evidence="12 13">
    <name type="scientific">Centaurea solstitialis</name>
    <name type="common">yellow star-thistle</name>
    <dbReference type="NCBI Taxonomy" id="347529"/>
    <lineage>
        <taxon>Eukaryota</taxon>
        <taxon>Viridiplantae</taxon>
        <taxon>Streptophyta</taxon>
        <taxon>Embryophyta</taxon>
        <taxon>Tracheophyta</taxon>
        <taxon>Spermatophyta</taxon>
        <taxon>Magnoliopsida</taxon>
        <taxon>eudicotyledons</taxon>
        <taxon>Gunneridae</taxon>
        <taxon>Pentapetalae</taxon>
        <taxon>asterids</taxon>
        <taxon>campanulids</taxon>
        <taxon>Asterales</taxon>
        <taxon>Asteraceae</taxon>
        <taxon>Carduoideae</taxon>
        <taxon>Cardueae</taxon>
        <taxon>Centaureinae</taxon>
        <taxon>Centaurea</taxon>
    </lineage>
</organism>
<feature type="compositionally biased region" description="Acidic residues" evidence="8">
    <location>
        <begin position="141"/>
        <end position="159"/>
    </location>
</feature>
<comment type="similarity">
    <text evidence="3">Belongs to the HARBI1 family.</text>
</comment>
<dbReference type="InterPro" id="IPR058353">
    <property type="entry name" value="DUF8040"/>
</dbReference>
<evidence type="ECO:0000256" key="8">
    <source>
        <dbReference type="SAM" id="MobiDB-lite"/>
    </source>
</evidence>
<evidence type="ECO:0000259" key="9">
    <source>
        <dbReference type="Pfam" id="PF12776"/>
    </source>
</evidence>
<proteinExistence type="inferred from homology"/>
<feature type="compositionally biased region" description="Polar residues" evidence="8">
    <location>
        <begin position="628"/>
        <end position="641"/>
    </location>
</feature>
<name>A0AA38TJ25_9ASTR</name>
<comment type="cofactor">
    <cofactor evidence="1">
        <name>a divalent metal cation</name>
        <dbReference type="ChEBI" id="CHEBI:60240"/>
    </cofactor>
</comment>
<evidence type="ECO:0000256" key="1">
    <source>
        <dbReference type="ARBA" id="ARBA00001968"/>
    </source>
</evidence>
<keyword evidence="13" id="KW-1185">Reference proteome</keyword>
<feature type="region of interest" description="Disordered" evidence="8">
    <location>
        <begin position="610"/>
        <end position="645"/>
    </location>
</feature>
<evidence type="ECO:0000259" key="10">
    <source>
        <dbReference type="Pfam" id="PF13359"/>
    </source>
</evidence>
<keyword evidence="5" id="KW-0479">Metal-binding</keyword>
<feature type="compositionally biased region" description="Basic and acidic residues" evidence="8">
    <location>
        <begin position="610"/>
        <end position="622"/>
    </location>
</feature>
<evidence type="ECO:0000256" key="3">
    <source>
        <dbReference type="ARBA" id="ARBA00006958"/>
    </source>
</evidence>
<feature type="region of interest" description="Disordered" evidence="8">
    <location>
        <begin position="130"/>
        <end position="190"/>
    </location>
</feature>
<evidence type="ECO:0000256" key="2">
    <source>
        <dbReference type="ARBA" id="ARBA00004123"/>
    </source>
</evidence>
<feature type="compositionally biased region" description="Polar residues" evidence="8">
    <location>
        <begin position="178"/>
        <end position="190"/>
    </location>
</feature>
<dbReference type="AlphaFoldDB" id="A0AA38TJ25"/>
<dbReference type="Pfam" id="PF26138">
    <property type="entry name" value="DUF8040"/>
    <property type="match status" value="1"/>
</dbReference>
<dbReference type="GO" id="GO:0005634">
    <property type="term" value="C:nucleus"/>
    <property type="evidence" value="ECO:0007669"/>
    <property type="project" value="UniProtKB-SubCell"/>
</dbReference>
<dbReference type="InterPro" id="IPR045249">
    <property type="entry name" value="HARBI1-like"/>
</dbReference>
<evidence type="ECO:0008006" key="14">
    <source>
        <dbReference type="Google" id="ProtNLM"/>
    </source>
</evidence>
<dbReference type="EMBL" id="JARYMX010000002">
    <property type="protein sequence ID" value="KAJ9561868.1"/>
    <property type="molecule type" value="Genomic_DNA"/>
</dbReference>
<evidence type="ECO:0000313" key="12">
    <source>
        <dbReference type="EMBL" id="KAJ9561868.1"/>
    </source>
</evidence>
<accession>A0AA38TJ25</accession>
<gene>
    <name evidence="12" type="ORF">OSB04_007028</name>
</gene>
<reference evidence="12" key="1">
    <citation type="submission" date="2023-03" db="EMBL/GenBank/DDBJ databases">
        <title>Chromosome-scale reference genome and RAD-based genetic map of yellow starthistle (Centaurea solstitialis) reveal putative structural variation and QTLs associated with invader traits.</title>
        <authorList>
            <person name="Reatini B."/>
            <person name="Cang F.A."/>
            <person name="Jiang Q."/>
            <person name="Mckibben M.T.W."/>
            <person name="Barker M.S."/>
            <person name="Rieseberg L.H."/>
            <person name="Dlugosch K.M."/>
        </authorList>
    </citation>
    <scope>NUCLEOTIDE SEQUENCE</scope>
    <source>
        <strain evidence="12">CAN-66</strain>
        <tissue evidence="12">Leaf</tissue>
    </source>
</reference>
<dbReference type="PANTHER" id="PTHR22930:SF221">
    <property type="entry name" value="NUCLEASE HARBI1"/>
    <property type="match status" value="1"/>
</dbReference>
<feature type="domain" description="DUF8040" evidence="11">
    <location>
        <begin position="288"/>
        <end position="383"/>
    </location>
</feature>
<dbReference type="InterPro" id="IPR024752">
    <property type="entry name" value="Myb/SANT-like_dom"/>
</dbReference>
<dbReference type="Proteomes" id="UP001172457">
    <property type="component" value="Chromosome 2"/>
</dbReference>
<dbReference type="Pfam" id="PF12776">
    <property type="entry name" value="Myb_DNA-bind_3"/>
    <property type="match status" value="1"/>
</dbReference>
<keyword evidence="4" id="KW-0540">Nuclease</keyword>
<comment type="caution">
    <text evidence="12">The sequence shown here is derived from an EMBL/GenBank/DDBJ whole genome shotgun (WGS) entry which is preliminary data.</text>
</comment>
<feature type="domain" description="DDE Tnp4" evidence="10">
    <location>
        <begin position="432"/>
        <end position="597"/>
    </location>
</feature>